<evidence type="ECO:0000313" key="1">
    <source>
        <dbReference type="EMBL" id="GAA3560475.1"/>
    </source>
</evidence>
<evidence type="ECO:0008006" key="3">
    <source>
        <dbReference type="Google" id="ProtNLM"/>
    </source>
</evidence>
<accession>A0ABP6X520</accession>
<sequence length="62" mass="6835">MHPTPAWRRRRSGGQLRDLARLLDDGTLKIAIDSTFPLEHAADAHVRAARGHIQGKIVLTVA</sequence>
<evidence type="ECO:0000313" key="2">
    <source>
        <dbReference type="Proteomes" id="UP001500767"/>
    </source>
</evidence>
<keyword evidence="2" id="KW-1185">Reference proteome</keyword>
<reference evidence="2" key="1">
    <citation type="journal article" date="2019" name="Int. J. Syst. Evol. Microbiol.">
        <title>The Global Catalogue of Microorganisms (GCM) 10K type strain sequencing project: providing services to taxonomists for standard genome sequencing and annotation.</title>
        <authorList>
            <consortium name="The Broad Institute Genomics Platform"/>
            <consortium name="The Broad Institute Genome Sequencing Center for Infectious Disease"/>
            <person name="Wu L."/>
            <person name="Ma J."/>
        </authorList>
    </citation>
    <scope>NUCLEOTIDE SEQUENCE [LARGE SCALE GENOMIC DNA]</scope>
    <source>
        <strain evidence="2">JCM 16540</strain>
    </source>
</reference>
<dbReference type="Proteomes" id="UP001500767">
    <property type="component" value="Unassembled WGS sequence"/>
</dbReference>
<protein>
    <recommendedName>
        <fullName evidence="3">Zinc-binding dehydrogenase</fullName>
    </recommendedName>
</protein>
<name>A0ABP6X520_9ACTN</name>
<organism evidence="1 2">
    <name type="scientific">Microlunatus spumicola</name>
    <dbReference type="NCBI Taxonomy" id="81499"/>
    <lineage>
        <taxon>Bacteria</taxon>
        <taxon>Bacillati</taxon>
        <taxon>Actinomycetota</taxon>
        <taxon>Actinomycetes</taxon>
        <taxon>Propionibacteriales</taxon>
        <taxon>Propionibacteriaceae</taxon>
        <taxon>Microlunatus</taxon>
    </lineage>
</organism>
<dbReference type="RefSeq" id="WP_204911546.1">
    <property type="nucleotide sequence ID" value="NZ_BAAAYR010000001.1"/>
</dbReference>
<dbReference type="Gene3D" id="3.40.50.720">
    <property type="entry name" value="NAD(P)-binding Rossmann-like Domain"/>
    <property type="match status" value="1"/>
</dbReference>
<dbReference type="Gene3D" id="3.90.180.10">
    <property type="entry name" value="Medium-chain alcohol dehydrogenases, catalytic domain"/>
    <property type="match status" value="1"/>
</dbReference>
<gene>
    <name evidence="1" type="ORF">GCM10022197_14980</name>
</gene>
<proteinExistence type="predicted"/>
<comment type="caution">
    <text evidence="1">The sequence shown here is derived from an EMBL/GenBank/DDBJ whole genome shotgun (WGS) entry which is preliminary data.</text>
</comment>
<dbReference type="Pfam" id="PF13602">
    <property type="entry name" value="ADH_zinc_N_2"/>
    <property type="match status" value="1"/>
</dbReference>
<dbReference type="EMBL" id="BAAAYR010000001">
    <property type="protein sequence ID" value="GAA3560475.1"/>
    <property type="molecule type" value="Genomic_DNA"/>
</dbReference>